<evidence type="ECO:0000256" key="4">
    <source>
        <dbReference type="SAM" id="MobiDB-lite"/>
    </source>
</evidence>
<dbReference type="HAMAP" id="MF_01820">
    <property type="entry name" value="GTPase_RsgA"/>
    <property type="match status" value="1"/>
</dbReference>
<feature type="compositionally biased region" description="Basic residues" evidence="4">
    <location>
        <begin position="14"/>
        <end position="24"/>
    </location>
</feature>
<dbReference type="PANTHER" id="PTHR32120">
    <property type="entry name" value="SMALL RIBOSOMAL SUBUNIT BIOGENESIS GTPASE RSGA"/>
    <property type="match status" value="1"/>
</dbReference>
<evidence type="ECO:0000256" key="2">
    <source>
        <dbReference type="ARBA" id="ARBA00023134"/>
    </source>
</evidence>
<dbReference type="Proteomes" id="UP000053349">
    <property type="component" value="Unassembled WGS sequence"/>
</dbReference>
<comment type="subunit">
    <text evidence="3">Monomer. Associates with 30S ribosomal subunit, binds 16S rRNA.</text>
</comment>
<organism evidence="7 8">
    <name type="scientific">Actinobacteria bacterium BACL2 MAG-121001-bin67</name>
    <dbReference type="NCBI Taxonomy" id="1655572"/>
    <lineage>
        <taxon>Bacteria</taxon>
        <taxon>Bacillati</taxon>
        <taxon>Actinomycetota</taxon>
        <taxon>Actinomycetes</taxon>
        <taxon>Actinomycetes incertae sedis</taxon>
        <taxon>ac1 cluster</taxon>
    </lineage>
</organism>
<dbReference type="Gene3D" id="3.40.50.300">
    <property type="entry name" value="P-loop containing nucleotide triphosphate hydrolases"/>
    <property type="match status" value="1"/>
</dbReference>
<feature type="binding site" evidence="3">
    <location>
        <position position="290"/>
    </location>
    <ligand>
        <name>Zn(2+)</name>
        <dbReference type="ChEBI" id="CHEBI:29105"/>
    </ligand>
</feature>
<dbReference type="GO" id="GO:0003924">
    <property type="term" value="F:GTPase activity"/>
    <property type="evidence" value="ECO:0007669"/>
    <property type="project" value="UniProtKB-UniRule"/>
</dbReference>
<dbReference type="Gene3D" id="1.10.40.50">
    <property type="entry name" value="Probable gtpase engc, domain 3"/>
    <property type="match status" value="1"/>
</dbReference>
<keyword evidence="3" id="KW-0694">RNA-binding</keyword>
<dbReference type="SUPFAM" id="SSF52540">
    <property type="entry name" value="P-loop containing nucleoside triphosphate hydrolases"/>
    <property type="match status" value="1"/>
</dbReference>
<dbReference type="AlphaFoldDB" id="A0A0R2P246"/>
<dbReference type="PROSITE" id="PS50936">
    <property type="entry name" value="ENGC_GTPASE"/>
    <property type="match status" value="1"/>
</dbReference>
<comment type="subcellular location">
    <subcellularLocation>
        <location evidence="3">Cytoplasm</location>
    </subcellularLocation>
</comment>
<dbReference type="CDD" id="cd01854">
    <property type="entry name" value="YjeQ_EngC"/>
    <property type="match status" value="1"/>
</dbReference>
<feature type="binding site" evidence="3">
    <location>
        <position position="295"/>
    </location>
    <ligand>
        <name>Zn(2+)</name>
        <dbReference type="ChEBI" id="CHEBI:29105"/>
    </ligand>
</feature>
<protein>
    <recommendedName>
        <fullName evidence="3">Small ribosomal subunit biogenesis GTPase RsgA</fullName>
        <ecNumber evidence="3">3.6.1.-</ecNumber>
    </recommendedName>
</protein>
<evidence type="ECO:0000259" key="6">
    <source>
        <dbReference type="PROSITE" id="PS51721"/>
    </source>
</evidence>
<keyword evidence="2 3" id="KW-0342">GTP-binding</keyword>
<feature type="binding site" evidence="3">
    <location>
        <begin position="156"/>
        <end position="159"/>
    </location>
    <ligand>
        <name>GTP</name>
        <dbReference type="ChEBI" id="CHEBI:37565"/>
    </ligand>
</feature>
<dbReference type="InterPro" id="IPR010914">
    <property type="entry name" value="RsgA_GTPase_dom"/>
</dbReference>
<sequence length="326" mass="35352">MVRRRPDESDIRIRPAKSTRRRSKDRPSHSDSIAAQVITVDRGRTLCRIASGQLVSAMKARELGKNSVVVGDLVNIVGDVSGDTGSLARIVAVQPRRNSLSRTIDDAGAFEKTIAANLDQMIIVAASADPAPRQGFIDRCLAVAFDQGIKPIIVMSKADLADPDEFLSAYRDLEVDYFKLKRGDDLTQLHKTLEAKVSVLIGHSGVGKSTLVNALLGIEKRDTGDVNLTTGRGRHTSSSAISFELPNGGWIIDTPGVRSFGLEHIDKSRVIASFTEFESVIASCPKNCSHDEATCALNNYVKTSPQASSRLASLQRLLDSSRQEII</sequence>
<comment type="similarity">
    <text evidence="3">Belongs to the TRAFAC class YlqF/YawG GTPase family. RsgA subfamily.</text>
</comment>
<evidence type="ECO:0000256" key="1">
    <source>
        <dbReference type="ARBA" id="ARBA00022741"/>
    </source>
</evidence>
<dbReference type="NCBIfam" id="TIGR00157">
    <property type="entry name" value="ribosome small subunit-dependent GTPase A"/>
    <property type="match status" value="1"/>
</dbReference>
<dbReference type="GO" id="GO:0042274">
    <property type="term" value="P:ribosomal small subunit biogenesis"/>
    <property type="evidence" value="ECO:0007669"/>
    <property type="project" value="UniProtKB-UniRule"/>
</dbReference>
<evidence type="ECO:0000313" key="8">
    <source>
        <dbReference type="Proteomes" id="UP000053349"/>
    </source>
</evidence>
<feature type="binding site" evidence="3">
    <location>
        <begin position="202"/>
        <end position="210"/>
    </location>
    <ligand>
        <name>GTP</name>
        <dbReference type="ChEBI" id="CHEBI:37565"/>
    </ligand>
</feature>
<keyword evidence="3" id="KW-0690">Ribosome biogenesis</keyword>
<reference evidence="7 8" key="1">
    <citation type="submission" date="2015-10" db="EMBL/GenBank/DDBJ databases">
        <title>Metagenome-Assembled Genomes uncover a global brackish microbiome.</title>
        <authorList>
            <person name="Hugerth L.W."/>
            <person name="Larsson J."/>
            <person name="Alneberg J."/>
            <person name="Lindh M.V."/>
            <person name="Legrand C."/>
            <person name="Pinhassi J."/>
            <person name="Andersson A.F."/>
        </authorList>
    </citation>
    <scope>NUCLEOTIDE SEQUENCE [LARGE SCALE GENOMIC DNA]</scope>
    <source>
        <strain evidence="7">BACL2 MAG-121001-bin67</strain>
    </source>
</reference>
<dbReference type="PANTHER" id="PTHR32120:SF11">
    <property type="entry name" value="SMALL RIBOSOMAL SUBUNIT BIOGENESIS GTPASE RSGA 1, MITOCHONDRIAL-RELATED"/>
    <property type="match status" value="1"/>
</dbReference>
<proteinExistence type="inferred from homology"/>
<dbReference type="EC" id="3.6.1.-" evidence="3"/>
<keyword evidence="3" id="KW-0862">Zinc</keyword>
<keyword evidence="3" id="KW-0479">Metal-binding</keyword>
<keyword evidence="1 3" id="KW-0547">Nucleotide-binding</keyword>
<dbReference type="EMBL" id="LIAW01000135">
    <property type="protein sequence ID" value="KRO32168.1"/>
    <property type="molecule type" value="Genomic_DNA"/>
</dbReference>
<dbReference type="GO" id="GO:0005737">
    <property type="term" value="C:cytoplasm"/>
    <property type="evidence" value="ECO:0007669"/>
    <property type="project" value="UniProtKB-SubCell"/>
</dbReference>
<feature type="binding site" evidence="3">
    <location>
        <position position="288"/>
    </location>
    <ligand>
        <name>Zn(2+)</name>
        <dbReference type="ChEBI" id="CHEBI:29105"/>
    </ligand>
</feature>
<dbReference type="GO" id="GO:0019843">
    <property type="term" value="F:rRNA binding"/>
    <property type="evidence" value="ECO:0007669"/>
    <property type="project" value="UniProtKB-KW"/>
</dbReference>
<feature type="region of interest" description="Disordered" evidence="4">
    <location>
        <begin position="1"/>
        <end position="31"/>
    </location>
</feature>
<dbReference type="InterPro" id="IPR004881">
    <property type="entry name" value="Ribosome_biogen_GTPase_RsgA"/>
</dbReference>
<name>A0A0R2P246_9ACTN</name>
<evidence type="ECO:0000259" key="5">
    <source>
        <dbReference type="PROSITE" id="PS50936"/>
    </source>
</evidence>
<comment type="function">
    <text evidence="3">One of several proteins that assist in the late maturation steps of the functional core of the 30S ribosomal subunit. Helps release RbfA from mature subunits. May play a role in the assembly of ribosomal proteins into the subunit. Circularly permuted GTPase that catalyzes slow GTP hydrolysis, GTPase activity is stimulated by the 30S ribosomal subunit.</text>
</comment>
<accession>A0A0R2P246</accession>
<keyword evidence="3" id="KW-0963">Cytoplasm</keyword>
<feature type="binding site" evidence="3">
    <location>
        <position position="284"/>
    </location>
    <ligand>
        <name>Zn(2+)</name>
        <dbReference type="ChEBI" id="CHEBI:29105"/>
    </ligand>
</feature>
<dbReference type="InterPro" id="IPR030378">
    <property type="entry name" value="G_CP_dom"/>
</dbReference>
<evidence type="ECO:0000256" key="3">
    <source>
        <dbReference type="HAMAP-Rule" id="MF_01820"/>
    </source>
</evidence>
<dbReference type="GO" id="GO:0046872">
    <property type="term" value="F:metal ion binding"/>
    <property type="evidence" value="ECO:0007669"/>
    <property type="project" value="UniProtKB-KW"/>
</dbReference>
<dbReference type="GO" id="GO:0005525">
    <property type="term" value="F:GTP binding"/>
    <property type="evidence" value="ECO:0007669"/>
    <property type="project" value="UniProtKB-UniRule"/>
</dbReference>
<feature type="domain" description="CP-type G" evidence="6">
    <location>
        <begin position="101"/>
        <end position="260"/>
    </location>
</feature>
<dbReference type="PROSITE" id="PS51721">
    <property type="entry name" value="G_CP"/>
    <property type="match status" value="1"/>
</dbReference>
<feature type="compositionally biased region" description="Basic and acidic residues" evidence="4">
    <location>
        <begin position="1"/>
        <end position="13"/>
    </location>
</feature>
<keyword evidence="3" id="KW-0378">Hydrolase</keyword>
<dbReference type="InterPro" id="IPR027417">
    <property type="entry name" value="P-loop_NTPase"/>
</dbReference>
<dbReference type="Pfam" id="PF03193">
    <property type="entry name" value="RsgA_GTPase"/>
    <property type="match status" value="1"/>
</dbReference>
<keyword evidence="3" id="KW-0699">rRNA-binding</keyword>
<gene>
    <name evidence="3" type="primary">rsgA</name>
    <name evidence="7" type="ORF">ABR64_06315</name>
</gene>
<feature type="domain" description="EngC GTPase" evidence="5">
    <location>
        <begin position="116"/>
        <end position="258"/>
    </location>
</feature>
<comment type="caution">
    <text evidence="7">The sequence shown here is derived from an EMBL/GenBank/DDBJ whole genome shotgun (WGS) entry which is preliminary data.</text>
</comment>
<comment type="cofactor">
    <cofactor evidence="3">
        <name>Zn(2+)</name>
        <dbReference type="ChEBI" id="CHEBI:29105"/>
    </cofactor>
    <text evidence="3">Binds 1 zinc ion per subunit.</text>
</comment>
<evidence type="ECO:0000313" key="7">
    <source>
        <dbReference type="EMBL" id="KRO32168.1"/>
    </source>
</evidence>